<proteinExistence type="predicted"/>
<evidence type="ECO:0000313" key="2">
    <source>
        <dbReference type="Proteomes" id="UP000050741"/>
    </source>
</evidence>
<protein>
    <submittedName>
        <fullName evidence="3">Uncharacterized protein</fullName>
    </submittedName>
</protein>
<evidence type="ECO:0000313" key="3">
    <source>
        <dbReference type="WBParaSite" id="GPLIN_000735900"/>
    </source>
</evidence>
<reference evidence="2" key="2">
    <citation type="submission" date="2014-05" db="EMBL/GenBank/DDBJ databases">
        <title>The genome and life-stage specific transcriptomes of Globodera pallida elucidate key aspects of plant parasitism by a cyst nematode.</title>
        <authorList>
            <person name="Cotton J.A."/>
            <person name="Lilley C.J."/>
            <person name="Jones L.M."/>
            <person name="Kikuchi T."/>
            <person name="Reid A.J."/>
            <person name="Thorpe P."/>
            <person name="Tsai I.J."/>
            <person name="Beasley H."/>
            <person name="Blok V."/>
            <person name="Cock P.J.A."/>
            <person name="Van den Akker S.E."/>
            <person name="Holroyd N."/>
            <person name="Hunt M."/>
            <person name="Mantelin S."/>
            <person name="Naghra H."/>
            <person name="Pain A."/>
            <person name="Palomares-Rius J.E."/>
            <person name="Zarowiecki M."/>
            <person name="Berriman M."/>
            <person name="Jones J.T."/>
            <person name="Urwin P.E."/>
        </authorList>
    </citation>
    <scope>NUCLEOTIDE SEQUENCE [LARGE SCALE GENOMIC DNA]</scope>
    <source>
        <strain evidence="2">Lindley</strain>
    </source>
</reference>
<dbReference type="WBParaSite" id="GPLIN_000735900">
    <property type="protein sequence ID" value="GPLIN_000735900"/>
    <property type="gene ID" value="GPLIN_000735900"/>
</dbReference>
<feature type="region of interest" description="Disordered" evidence="1">
    <location>
        <begin position="72"/>
        <end position="94"/>
    </location>
</feature>
<dbReference type="AlphaFoldDB" id="A0A183C3B5"/>
<reference evidence="2" key="1">
    <citation type="submission" date="2013-12" db="EMBL/GenBank/DDBJ databases">
        <authorList>
            <person name="Aslett M."/>
        </authorList>
    </citation>
    <scope>NUCLEOTIDE SEQUENCE [LARGE SCALE GENOMIC DNA]</scope>
    <source>
        <strain evidence="2">Lindley</strain>
    </source>
</reference>
<accession>A0A183C3B5</accession>
<reference evidence="3" key="3">
    <citation type="submission" date="2016-06" db="UniProtKB">
        <authorList>
            <consortium name="WormBaseParasite"/>
        </authorList>
    </citation>
    <scope>IDENTIFICATION</scope>
</reference>
<feature type="region of interest" description="Disordered" evidence="1">
    <location>
        <begin position="1"/>
        <end position="43"/>
    </location>
</feature>
<dbReference type="Proteomes" id="UP000050741">
    <property type="component" value="Unassembled WGS sequence"/>
</dbReference>
<organism evidence="2 3">
    <name type="scientific">Globodera pallida</name>
    <name type="common">Potato cyst nematode worm</name>
    <name type="synonym">Heterodera pallida</name>
    <dbReference type="NCBI Taxonomy" id="36090"/>
    <lineage>
        <taxon>Eukaryota</taxon>
        <taxon>Metazoa</taxon>
        <taxon>Ecdysozoa</taxon>
        <taxon>Nematoda</taxon>
        <taxon>Chromadorea</taxon>
        <taxon>Rhabditida</taxon>
        <taxon>Tylenchina</taxon>
        <taxon>Tylenchomorpha</taxon>
        <taxon>Tylenchoidea</taxon>
        <taxon>Heteroderidae</taxon>
        <taxon>Heteroderinae</taxon>
        <taxon>Globodera</taxon>
    </lineage>
</organism>
<feature type="compositionally biased region" description="Polar residues" evidence="1">
    <location>
        <begin position="72"/>
        <end position="81"/>
    </location>
</feature>
<sequence length="94" mass="10770">MDKSYPFIEKLSKEENYKKPPPPSPENPAFENHNSTPNQLKHPGKQSLFFNLLELDNFYELVKAAGNEQGFSWSNMRSYDSTRPVVPTTYNTSG</sequence>
<keyword evidence="2" id="KW-1185">Reference proteome</keyword>
<evidence type="ECO:0000256" key="1">
    <source>
        <dbReference type="SAM" id="MobiDB-lite"/>
    </source>
</evidence>
<name>A0A183C3B5_GLOPA</name>